<organism evidence="7 8">
    <name type="scientific">Malus baccata</name>
    <name type="common">Siberian crab apple</name>
    <name type="synonym">Pyrus baccata</name>
    <dbReference type="NCBI Taxonomy" id="106549"/>
    <lineage>
        <taxon>Eukaryota</taxon>
        <taxon>Viridiplantae</taxon>
        <taxon>Streptophyta</taxon>
        <taxon>Embryophyta</taxon>
        <taxon>Tracheophyta</taxon>
        <taxon>Spermatophyta</taxon>
        <taxon>Magnoliopsida</taxon>
        <taxon>eudicotyledons</taxon>
        <taxon>Gunneridae</taxon>
        <taxon>Pentapetalae</taxon>
        <taxon>rosids</taxon>
        <taxon>fabids</taxon>
        <taxon>Rosales</taxon>
        <taxon>Rosaceae</taxon>
        <taxon>Amygdaloideae</taxon>
        <taxon>Maleae</taxon>
        <taxon>Malus</taxon>
    </lineage>
</organism>
<dbReference type="Proteomes" id="UP000315295">
    <property type="component" value="Unassembled WGS sequence"/>
</dbReference>
<dbReference type="Pfam" id="PF01466">
    <property type="entry name" value="Skp1"/>
    <property type="match status" value="1"/>
</dbReference>
<comment type="function">
    <text evidence="4">Involved in ubiquitination and subsequent proteasomal degradation of target proteins. Together with CUL1, RBX1 and a F-box protein, it forms a SCF E3 ubiquitin ligase complex. The functional specificity of this complex depends on the type of F-box protein. In the SCF complex, it serves as an adapter that links the F-box protein to CUL1.</text>
</comment>
<dbReference type="InterPro" id="IPR016073">
    <property type="entry name" value="Skp1_comp_POZ"/>
</dbReference>
<dbReference type="InterPro" id="IPR016072">
    <property type="entry name" value="Skp1_comp_dimer"/>
</dbReference>
<dbReference type="InterPro" id="IPR036296">
    <property type="entry name" value="SKP1-like_dim_sf"/>
</dbReference>
<dbReference type="InterPro" id="IPR016897">
    <property type="entry name" value="SKP1"/>
</dbReference>
<proteinExistence type="inferred from homology"/>
<reference evidence="7 8" key="1">
    <citation type="journal article" date="2019" name="G3 (Bethesda)">
        <title>Sequencing of a Wild Apple (Malus baccata) Genome Unravels the Differences Between Cultivated and Wild Apple Species Regarding Disease Resistance and Cold Tolerance.</title>
        <authorList>
            <person name="Chen X."/>
        </authorList>
    </citation>
    <scope>NUCLEOTIDE SEQUENCE [LARGE SCALE GENOMIC DNA]</scope>
    <source>
        <strain evidence="8">cv. Shandingzi</strain>
        <tissue evidence="7">Leaves</tissue>
    </source>
</reference>
<dbReference type="AlphaFoldDB" id="A0A540MD87"/>
<dbReference type="SUPFAM" id="SSF81382">
    <property type="entry name" value="Skp1 dimerisation domain-like"/>
    <property type="match status" value="1"/>
</dbReference>
<protein>
    <recommendedName>
        <fullName evidence="4">SKP1-like protein</fullName>
    </recommendedName>
</protein>
<comment type="pathway">
    <text evidence="1 4">Protein modification; protein ubiquitination.</text>
</comment>
<dbReference type="GO" id="GO:0009867">
    <property type="term" value="P:jasmonic acid mediated signaling pathway"/>
    <property type="evidence" value="ECO:0007669"/>
    <property type="project" value="UniProtKB-ARBA"/>
</dbReference>
<evidence type="ECO:0000313" key="8">
    <source>
        <dbReference type="Proteomes" id="UP000315295"/>
    </source>
</evidence>
<dbReference type="InterPro" id="IPR011333">
    <property type="entry name" value="SKP1/BTB/POZ_sf"/>
</dbReference>
<evidence type="ECO:0000256" key="3">
    <source>
        <dbReference type="ARBA" id="ARBA00022786"/>
    </source>
</evidence>
<dbReference type="SUPFAM" id="SSF54695">
    <property type="entry name" value="POZ domain"/>
    <property type="match status" value="1"/>
</dbReference>
<dbReference type="Pfam" id="PF03931">
    <property type="entry name" value="Skp1_POZ"/>
    <property type="match status" value="1"/>
</dbReference>
<comment type="subunit">
    <text evidence="4">Part of a SCF (SKP1-cullin-F-box) protein ligase complex.</text>
</comment>
<comment type="similarity">
    <text evidence="2 4">Belongs to the SKP1 family.</text>
</comment>
<dbReference type="InterPro" id="IPR001232">
    <property type="entry name" value="SKP1-like"/>
</dbReference>
<keyword evidence="3 4" id="KW-0833">Ubl conjugation pathway</keyword>
<dbReference type="GO" id="GO:0016567">
    <property type="term" value="P:protein ubiquitination"/>
    <property type="evidence" value="ECO:0007669"/>
    <property type="project" value="UniProtKB-UniRule"/>
</dbReference>
<accession>A0A540MD87</accession>
<gene>
    <name evidence="7" type="ORF">C1H46_017740</name>
</gene>
<dbReference type="UniPathway" id="UPA00143"/>
<dbReference type="PANTHER" id="PTHR11165">
    <property type="entry name" value="SKP1"/>
    <property type="match status" value="1"/>
</dbReference>
<dbReference type="EMBL" id="VIEB01000288">
    <property type="protein sequence ID" value="TQD96665.1"/>
    <property type="molecule type" value="Genomic_DNA"/>
</dbReference>
<dbReference type="STRING" id="106549.A0A540MD87"/>
<evidence type="ECO:0000256" key="2">
    <source>
        <dbReference type="ARBA" id="ARBA00009993"/>
    </source>
</evidence>
<dbReference type="GO" id="GO:0006511">
    <property type="term" value="P:ubiquitin-dependent protein catabolic process"/>
    <property type="evidence" value="ECO:0007669"/>
    <property type="project" value="InterPro"/>
</dbReference>
<sequence length="146" mass="16561">MLSVSKSRVVKLRSSNNEIFEVEEAMAALSEPIKSLVDVIGVNHLIPLPEVNSKTLVMVIEWWKIKHNNASHQGTTKSTSNTQQLIEEWEAEFVEELDQANVVIDLLCTANFLSVKELQDLMFQKLADLIKVKTVEEICELFPSKH</sequence>
<feature type="domain" description="SKP1 component POZ" evidence="6">
    <location>
        <begin position="9"/>
        <end position="67"/>
    </location>
</feature>
<dbReference type="SMART" id="SM00512">
    <property type="entry name" value="Skp1"/>
    <property type="match status" value="1"/>
</dbReference>
<evidence type="ECO:0000256" key="4">
    <source>
        <dbReference type="PIRNR" id="PIRNR028729"/>
    </source>
</evidence>
<dbReference type="Gene3D" id="3.30.710.10">
    <property type="entry name" value="Potassium Channel Kv1.1, Chain A"/>
    <property type="match status" value="1"/>
</dbReference>
<evidence type="ECO:0000256" key="1">
    <source>
        <dbReference type="ARBA" id="ARBA00004906"/>
    </source>
</evidence>
<dbReference type="PIRSF" id="PIRSF028729">
    <property type="entry name" value="E3_ubiquit_lig_SCF_Skp"/>
    <property type="match status" value="1"/>
</dbReference>
<comment type="caution">
    <text evidence="7">The sequence shown here is derived from an EMBL/GenBank/DDBJ whole genome shotgun (WGS) entry which is preliminary data.</text>
</comment>
<name>A0A540MD87_MALBA</name>
<feature type="domain" description="SKP1 component dimerisation" evidence="5">
    <location>
        <begin position="116"/>
        <end position="142"/>
    </location>
</feature>
<keyword evidence="8" id="KW-1185">Reference proteome</keyword>
<evidence type="ECO:0000259" key="6">
    <source>
        <dbReference type="Pfam" id="PF03931"/>
    </source>
</evidence>
<evidence type="ECO:0000259" key="5">
    <source>
        <dbReference type="Pfam" id="PF01466"/>
    </source>
</evidence>
<evidence type="ECO:0000313" key="7">
    <source>
        <dbReference type="EMBL" id="TQD96665.1"/>
    </source>
</evidence>